<dbReference type="AlphaFoldDB" id="A0AAU7AUK8"/>
<proteinExistence type="predicted"/>
<reference evidence="2" key="1">
    <citation type="submission" date="2022-12" db="EMBL/GenBank/DDBJ databases">
        <title>Paraconexibacter alkalitolerans sp. nov. and Baekduia alba sp. nov., isolated from soil and emended description of the genera Paraconexibacter (Chun et al., 2020) and Baekduia (An et al., 2020).</title>
        <authorList>
            <person name="Vieira S."/>
            <person name="Huber K.J."/>
            <person name="Geppert A."/>
            <person name="Wolf J."/>
            <person name="Neumann-Schaal M."/>
            <person name="Muesken M."/>
            <person name="Overmann J."/>
        </authorList>
    </citation>
    <scope>NUCLEOTIDE SEQUENCE</scope>
    <source>
        <strain evidence="2">AEG42_29</strain>
    </source>
</reference>
<dbReference type="InterPro" id="IPR018745">
    <property type="entry name" value="MpsC"/>
</dbReference>
<organism evidence="2">
    <name type="scientific">Paraconexibacter sp. AEG42_29</name>
    <dbReference type="NCBI Taxonomy" id="2997339"/>
    <lineage>
        <taxon>Bacteria</taxon>
        <taxon>Bacillati</taxon>
        <taxon>Actinomycetota</taxon>
        <taxon>Thermoleophilia</taxon>
        <taxon>Solirubrobacterales</taxon>
        <taxon>Paraconexibacteraceae</taxon>
        <taxon>Paraconexibacter</taxon>
    </lineage>
</organism>
<accession>A0AAU7AUK8</accession>
<protein>
    <recommendedName>
        <fullName evidence="1">Na+-translocating membrane potential-generating system MpsC domain-containing protein</fullName>
    </recommendedName>
</protein>
<sequence length="125" mass="13330">MAEPQADAQLVSVTSVIANLVVRVTRDATGRGPTQARAYLNGDLVTVVMQDTLTKGEHTLVDFDRKELVLGTRRAFQEAMGPALIAGVEEATGRTVVAFLSSNSVDPDYSVESFILAPQKAALLV</sequence>
<dbReference type="KEGG" id="parq:DSM112329_02026"/>
<gene>
    <name evidence="2" type="ORF">DSM112329_02026</name>
</gene>
<name>A0AAU7AUK8_9ACTN</name>
<dbReference type="Pfam" id="PF10057">
    <property type="entry name" value="MpsC"/>
    <property type="match status" value="1"/>
</dbReference>
<dbReference type="EMBL" id="CP114014">
    <property type="protein sequence ID" value="XAY05182.1"/>
    <property type="molecule type" value="Genomic_DNA"/>
</dbReference>
<dbReference type="RefSeq" id="WP_354701699.1">
    <property type="nucleotide sequence ID" value="NZ_CP114014.1"/>
</dbReference>
<evidence type="ECO:0000313" key="2">
    <source>
        <dbReference type="EMBL" id="XAY05182.1"/>
    </source>
</evidence>
<evidence type="ECO:0000259" key="1">
    <source>
        <dbReference type="Pfam" id="PF10057"/>
    </source>
</evidence>
<feature type="domain" description="Na+-translocating membrane potential-generating system MpsC" evidence="1">
    <location>
        <begin position="13"/>
        <end position="117"/>
    </location>
</feature>